<gene>
    <name evidence="1" type="ORF">PFISCL1PPCAC_16921</name>
</gene>
<comment type="caution">
    <text evidence="1">The sequence shown here is derived from an EMBL/GenBank/DDBJ whole genome shotgun (WGS) entry which is preliminary data.</text>
</comment>
<evidence type="ECO:0008006" key="3">
    <source>
        <dbReference type="Google" id="ProtNLM"/>
    </source>
</evidence>
<dbReference type="SUPFAM" id="SSF56219">
    <property type="entry name" value="DNase I-like"/>
    <property type="match status" value="1"/>
</dbReference>
<dbReference type="EMBL" id="BTSY01000004">
    <property type="protein sequence ID" value="GMT25624.1"/>
    <property type="molecule type" value="Genomic_DNA"/>
</dbReference>
<reference evidence="1" key="1">
    <citation type="submission" date="2023-10" db="EMBL/GenBank/DDBJ databases">
        <title>Genome assembly of Pristionchus species.</title>
        <authorList>
            <person name="Yoshida K."/>
            <person name="Sommer R.J."/>
        </authorList>
    </citation>
    <scope>NUCLEOTIDE SEQUENCE</scope>
    <source>
        <strain evidence="1">RS5133</strain>
    </source>
</reference>
<dbReference type="AlphaFoldDB" id="A0AAV5W145"/>
<evidence type="ECO:0000313" key="1">
    <source>
        <dbReference type="EMBL" id="GMT25624.1"/>
    </source>
</evidence>
<dbReference type="Proteomes" id="UP001432322">
    <property type="component" value="Unassembled WGS sequence"/>
</dbReference>
<feature type="non-terminal residue" evidence="1">
    <location>
        <position position="354"/>
    </location>
</feature>
<evidence type="ECO:0000313" key="2">
    <source>
        <dbReference type="Proteomes" id="UP001432322"/>
    </source>
</evidence>
<dbReference type="Gene3D" id="3.60.10.10">
    <property type="entry name" value="Endonuclease/exonuclease/phosphatase"/>
    <property type="match status" value="1"/>
</dbReference>
<proteinExistence type="predicted"/>
<dbReference type="InterPro" id="IPR036691">
    <property type="entry name" value="Endo/exonu/phosph_ase_sf"/>
</dbReference>
<name>A0AAV5W145_9BILA</name>
<accession>A0AAV5W145</accession>
<keyword evidence="2" id="KW-1185">Reference proteome</keyword>
<sequence length="354" mass="41032">FSPIFMSRTKKFINNILIEDFETFRNETLSKHDEELIQNFKSFIVSVIDTNIPKRSFENVLSEIPAGYKSTLNKRRFYLWNVGTVYKKEDGGSLDKNLIRFAQHLQPDGFLLNELCLNYGKGTKEEIRKMNDEFNNNCKENLKYTVVTLVKSQKKTDWIRGSAILIRNDIAQQFRHRTPEYNRKHGYEVATVYDTKLKVLVKCFYVQNLSTSTAKIAVAESLLKPVDKDSVAAGDYNWPVKQFIEARKKSMKNTKIAELVSIVFRNTHHGGGAIFRPKQIDYVFTTIKERTIVHEPLRPDSGLSEAHFPIPFDIYLDDHGKNDAECASDCDVQCKIRREKLTKQKQEMNSRTIK</sequence>
<protein>
    <recommendedName>
        <fullName evidence="3">Endonuclease/exonuclease/phosphatase domain-containing protein</fullName>
    </recommendedName>
</protein>
<feature type="non-terminal residue" evidence="1">
    <location>
        <position position="1"/>
    </location>
</feature>
<organism evidence="1 2">
    <name type="scientific">Pristionchus fissidentatus</name>
    <dbReference type="NCBI Taxonomy" id="1538716"/>
    <lineage>
        <taxon>Eukaryota</taxon>
        <taxon>Metazoa</taxon>
        <taxon>Ecdysozoa</taxon>
        <taxon>Nematoda</taxon>
        <taxon>Chromadorea</taxon>
        <taxon>Rhabditida</taxon>
        <taxon>Rhabditina</taxon>
        <taxon>Diplogasteromorpha</taxon>
        <taxon>Diplogasteroidea</taxon>
        <taxon>Neodiplogasteridae</taxon>
        <taxon>Pristionchus</taxon>
    </lineage>
</organism>